<dbReference type="Proteomes" id="UP000735302">
    <property type="component" value="Unassembled WGS sequence"/>
</dbReference>
<keyword evidence="3" id="KW-1185">Reference proteome</keyword>
<accession>A0AAV4BUE5</accession>
<sequence>MTVMMTMIMMDVLMKMMMPVKMVLDIYDDKDEDDNDNNEGHIGYYDDDQCGHDVEARNVLDCGVQGLLVVIRRCTASRRDYKIEPLSSRVL</sequence>
<protein>
    <submittedName>
        <fullName evidence="2">Uncharacterized protein</fullName>
    </submittedName>
</protein>
<proteinExistence type="predicted"/>
<gene>
    <name evidence="2" type="ORF">PoB_005031400</name>
</gene>
<dbReference type="AlphaFoldDB" id="A0AAV4BUE5"/>
<dbReference type="EMBL" id="BLXT01005528">
    <property type="protein sequence ID" value="GFO23809.1"/>
    <property type="molecule type" value="Genomic_DNA"/>
</dbReference>
<keyword evidence="1" id="KW-0732">Signal</keyword>
<evidence type="ECO:0000313" key="3">
    <source>
        <dbReference type="Proteomes" id="UP000735302"/>
    </source>
</evidence>
<feature type="signal peptide" evidence="1">
    <location>
        <begin position="1"/>
        <end position="22"/>
    </location>
</feature>
<feature type="chain" id="PRO_5043629608" evidence="1">
    <location>
        <begin position="23"/>
        <end position="91"/>
    </location>
</feature>
<organism evidence="2 3">
    <name type="scientific">Plakobranchus ocellatus</name>
    <dbReference type="NCBI Taxonomy" id="259542"/>
    <lineage>
        <taxon>Eukaryota</taxon>
        <taxon>Metazoa</taxon>
        <taxon>Spiralia</taxon>
        <taxon>Lophotrochozoa</taxon>
        <taxon>Mollusca</taxon>
        <taxon>Gastropoda</taxon>
        <taxon>Heterobranchia</taxon>
        <taxon>Euthyneura</taxon>
        <taxon>Panpulmonata</taxon>
        <taxon>Sacoglossa</taxon>
        <taxon>Placobranchoidea</taxon>
        <taxon>Plakobranchidae</taxon>
        <taxon>Plakobranchus</taxon>
    </lineage>
</organism>
<reference evidence="2 3" key="1">
    <citation type="journal article" date="2021" name="Elife">
        <title>Chloroplast acquisition without the gene transfer in kleptoplastic sea slugs, Plakobranchus ocellatus.</title>
        <authorList>
            <person name="Maeda T."/>
            <person name="Takahashi S."/>
            <person name="Yoshida T."/>
            <person name="Shimamura S."/>
            <person name="Takaki Y."/>
            <person name="Nagai Y."/>
            <person name="Toyoda A."/>
            <person name="Suzuki Y."/>
            <person name="Arimoto A."/>
            <person name="Ishii H."/>
            <person name="Satoh N."/>
            <person name="Nishiyama T."/>
            <person name="Hasebe M."/>
            <person name="Maruyama T."/>
            <person name="Minagawa J."/>
            <person name="Obokata J."/>
            <person name="Shigenobu S."/>
        </authorList>
    </citation>
    <scope>NUCLEOTIDE SEQUENCE [LARGE SCALE GENOMIC DNA]</scope>
</reference>
<evidence type="ECO:0000313" key="2">
    <source>
        <dbReference type="EMBL" id="GFO23809.1"/>
    </source>
</evidence>
<comment type="caution">
    <text evidence="2">The sequence shown here is derived from an EMBL/GenBank/DDBJ whole genome shotgun (WGS) entry which is preliminary data.</text>
</comment>
<evidence type="ECO:0000256" key="1">
    <source>
        <dbReference type="SAM" id="SignalP"/>
    </source>
</evidence>
<name>A0AAV4BUE5_9GAST</name>